<dbReference type="SUPFAM" id="SSF109604">
    <property type="entry name" value="HD-domain/PDEase-like"/>
    <property type="match status" value="1"/>
</dbReference>
<reference evidence="2" key="1">
    <citation type="submission" date="2021-11" db="EMBL/GenBank/DDBJ databases">
        <title>Description of a new species Pelosinus isolated from the bottom sediments of Lake Baikal.</title>
        <authorList>
            <person name="Zakharyuk A."/>
        </authorList>
    </citation>
    <scope>NUCLEOTIDE SEQUENCE</scope>
    <source>
        <strain evidence="2">Bkl1</strain>
    </source>
</reference>
<evidence type="ECO:0000313" key="2">
    <source>
        <dbReference type="EMBL" id="MCC5467945.1"/>
    </source>
</evidence>
<evidence type="ECO:0000313" key="3">
    <source>
        <dbReference type="Proteomes" id="UP001165492"/>
    </source>
</evidence>
<dbReference type="RefSeq" id="WP_229536871.1">
    <property type="nucleotide sequence ID" value="NZ_JAJHJB010000044.1"/>
</dbReference>
<name>A0ABS8HXR5_9FIRM</name>
<dbReference type="InterPro" id="IPR006674">
    <property type="entry name" value="HD_domain"/>
</dbReference>
<sequence length="190" mass="22097">MEIKNKIESLTIEYGGPWIFNHVQRVLNLIKIIGENINYDEEATWYATYLHDWGACPQFNPEKVELGHELRSRRVAETILSDCELSDSTKNIIFEAIENHDYRTCNHINYIETTLLREADFLDFLGTIGIAREFARGPKDLKICYEQVIARRDGVINKLTLPKAKKIAEIRVVKMNEFLELLTKESFGYL</sequence>
<gene>
    <name evidence="2" type="ORF">LMF89_21650</name>
</gene>
<proteinExistence type="predicted"/>
<dbReference type="Pfam" id="PF01966">
    <property type="entry name" value="HD"/>
    <property type="match status" value="1"/>
</dbReference>
<feature type="domain" description="HD" evidence="1">
    <location>
        <begin position="20"/>
        <end position="103"/>
    </location>
</feature>
<dbReference type="Proteomes" id="UP001165492">
    <property type="component" value="Unassembled WGS sequence"/>
</dbReference>
<keyword evidence="3" id="KW-1185">Reference proteome</keyword>
<comment type="caution">
    <text evidence="2">The sequence shown here is derived from an EMBL/GenBank/DDBJ whole genome shotgun (WGS) entry which is preliminary data.</text>
</comment>
<protein>
    <submittedName>
        <fullName evidence="2">HD domain-containing protein</fullName>
    </submittedName>
</protein>
<accession>A0ABS8HXR5</accession>
<evidence type="ECO:0000259" key="1">
    <source>
        <dbReference type="Pfam" id="PF01966"/>
    </source>
</evidence>
<organism evidence="2 3">
    <name type="scientific">Pelosinus baikalensis</name>
    <dbReference type="NCBI Taxonomy" id="2892015"/>
    <lineage>
        <taxon>Bacteria</taxon>
        <taxon>Bacillati</taxon>
        <taxon>Bacillota</taxon>
        <taxon>Negativicutes</taxon>
        <taxon>Selenomonadales</taxon>
        <taxon>Sporomusaceae</taxon>
        <taxon>Pelosinus</taxon>
    </lineage>
</organism>
<dbReference type="Gene3D" id="1.10.3210.10">
    <property type="entry name" value="Hypothetical protein af1432"/>
    <property type="match status" value="1"/>
</dbReference>
<dbReference type="EMBL" id="JAJHJB010000044">
    <property type="protein sequence ID" value="MCC5467945.1"/>
    <property type="molecule type" value="Genomic_DNA"/>
</dbReference>